<dbReference type="PANTHER" id="PTHR30408:SF12">
    <property type="entry name" value="TYPE I RESTRICTION ENZYME MJAVIII SPECIFICITY SUBUNIT"/>
    <property type="match status" value="1"/>
</dbReference>
<keyword evidence="2" id="KW-0680">Restriction system</keyword>
<dbReference type="PANTHER" id="PTHR30408">
    <property type="entry name" value="TYPE-1 RESTRICTION ENZYME ECOKI SPECIFICITY PROTEIN"/>
    <property type="match status" value="1"/>
</dbReference>
<sequence>MSDVLPEGWVKLTFGDILSHRKMMGRPGEDLLSVTAKSGVIRQSESGRRDISSGDKSSYNKVFPGDIVYNTMRMWQGVSGVAGCSGIVSPAYTVCVPNNLVHADFLAYLLKHPRYVNMFRRMSQGLVSDTWNLKFSQFAQLAVLLPSLLEQRKITEVLAVVDESIDGHQAMIGKLEDVRSGVVDSIFSEHNYWPSGELKSYLAALPKNGFSPSEVDDWTGVRVLGLGCLTHVGFVPRQLKNVPANFVSVSSSLLEVGDLLISRANTRELVGLVGRYEDVGGPCLYPDLMMRLKPNEKIDQGFLEASLRHSYVRRQIMARAVGTSESMVKISSEIVRSLRISVPSLERQRRILSTIKPHAERIAVEQARLEKLRKLKAGLMDDLLTGRVRVNQLKDLSV</sequence>
<dbReference type="SUPFAM" id="SSF116734">
    <property type="entry name" value="DNA methylase specificity domain"/>
    <property type="match status" value="2"/>
</dbReference>
<dbReference type="CDD" id="cd16961">
    <property type="entry name" value="RMtype1_S_TRD-CR_like"/>
    <property type="match status" value="1"/>
</dbReference>
<dbReference type="InterPro" id="IPR000055">
    <property type="entry name" value="Restrct_endonuc_typeI_TRD"/>
</dbReference>
<protein>
    <submittedName>
        <fullName evidence="5">Type I restriction enzyme S subunit</fullName>
        <ecNumber evidence="5">3.1.21.3</ecNumber>
    </submittedName>
</protein>
<evidence type="ECO:0000313" key="5">
    <source>
        <dbReference type="EMBL" id="MBB5495655.1"/>
    </source>
</evidence>
<comment type="caution">
    <text evidence="5">The sequence shown here is derived from an EMBL/GenBank/DDBJ whole genome shotgun (WGS) entry which is preliminary data.</text>
</comment>
<dbReference type="AlphaFoldDB" id="A0A840WUG4"/>
<proteinExistence type="inferred from homology"/>
<accession>A0A840WUG4</accession>
<evidence type="ECO:0000313" key="6">
    <source>
        <dbReference type="Proteomes" id="UP000579647"/>
    </source>
</evidence>
<keyword evidence="5" id="KW-0378">Hydrolase</keyword>
<dbReference type="Pfam" id="PF01420">
    <property type="entry name" value="Methylase_S"/>
    <property type="match status" value="1"/>
</dbReference>
<dbReference type="EC" id="3.1.21.3" evidence="5"/>
<reference evidence="5 6" key="1">
    <citation type="submission" date="2020-08" db="EMBL/GenBank/DDBJ databases">
        <title>Sequencing the genomes of 1000 actinobacteria strains.</title>
        <authorList>
            <person name="Klenk H.-P."/>
        </authorList>
    </citation>
    <scope>NUCLEOTIDE SEQUENCE [LARGE SCALE GENOMIC DNA]</scope>
    <source>
        <strain evidence="5 6">DSM 44598</strain>
    </source>
</reference>
<organism evidence="5 6">
    <name type="scientific">Nocardiopsis metallicus</name>
    <dbReference type="NCBI Taxonomy" id="179819"/>
    <lineage>
        <taxon>Bacteria</taxon>
        <taxon>Bacillati</taxon>
        <taxon>Actinomycetota</taxon>
        <taxon>Actinomycetes</taxon>
        <taxon>Streptosporangiales</taxon>
        <taxon>Nocardiopsidaceae</taxon>
        <taxon>Nocardiopsis</taxon>
    </lineage>
</organism>
<dbReference type="Proteomes" id="UP000579647">
    <property type="component" value="Unassembled WGS sequence"/>
</dbReference>
<evidence type="ECO:0000256" key="3">
    <source>
        <dbReference type="ARBA" id="ARBA00023125"/>
    </source>
</evidence>
<dbReference type="InterPro" id="IPR044946">
    <property type="entry name" value="Restrct_endonuc_typeI_TRD_sf"/>
</dbReference>
<dbReference type="RefSeq" id="WP_184370861.1">
    <property type="nucleotide sequence ID" value="NZ_BAAAKM010000037.1"/>
</dbReference>
<evidence type="ECO:0000259" key="4">
    <source>
        <dbReference type="Pfam" id="PF01420"/>
    </source>
</evidence>
<dbReference type="Gene3D" id="3.90.220.20">
    <property type="entry name" value="DNA methylase specificity domains"/>
    <property type="match status" value="2"/>
</dbReference>
<name>A0A840WUG4_9ACTN</name>
<evidence type="ECO:0000256" key="1">
    <source>
        <dbReference type="ARBA" id="ARBA00010923"/>
    </source>
</evidence>
<evidence type="ECO:0000256" key="2">
    <source>
        <dbReference type="ARBA" id="ARBA00022747"/>
    </source>
</evidence>
<dbReference type="EMBL" id="JACHDO010000001">
    <property type="protein sequence ID" value="MBB5495655.1"/>
    <property type="molecule type" value="Genomic_DNA"/>
</dbReference>
<dbReference type="GO" id="GO:0003677">
    <property type="term" value="F:DNA binding"/>
    <property type="evidence" value="ECO:0007669"/>
    <property type="project" value="UniProtKB-KW"/>
</dbReference>
<dbReference type="GO" id="GO:0009307">
    <property type="term" value="P:DNA restriction-modification system"/>
    <property type="evidence" value="ECO:0007669"/>
    <property type="project" value="UniProtKB-KW"/>
</dbReference>
<keyword evidence="3" id="KW-0238">DNA-binding</keyword>
<gene>
    <name evidence="5" type="ORF">HNR07_006792</name>
</gene>
<comment type="similarity">
    <text evidence="1">Belongs to the type-I restriction system S methylase family.</text>
</comment>
<dbReference type="GO" id="GO:0009035">
    <property type="term" value="F:type I site-specific deoxyribonuclease activity"/>
    <property type="evidence" value="ECO:0007669"/>
    <property type="project" value="UniProtKB-EC"/>
</dbReference>
<keyword evidence="6" id="KW-1185">Reference proteome</keyword>
<feature type="domain" description="Type I restriction modification DNA specificity" evidence="4">
    <location>
        <begin position="247"/>
        <end position="372"/>
    </location>
</feature>
<dbReference type="InterPro" id="IPR052021">
    <property type="entry name" value="Type-I_RS_S_subunit"/>
</dbReference>
<dbReference type="CDD" id="cd17261">
    <property type="entry name" value="RMtype1_S_EcoKI-TRD2-CR2_like"/>
    <property type="match status" value="1"/>
</dbReference>